<organism evidence="1 2">
    <name type="scientific">Bacillus cereus</name>
    <dbReference type="NCBI Taxonomy" id="1396"/>
    <lineage>
        <taxon>Bacteria</taxon>
        <taxon>Bacillati</taxon>
        <taxon>Bacillota</taxon>
        <taxon>Bacilli</taxon>
        <taxon>Bacillales</taxon>
        <taxon>Bacillaceae</taxon>
        <taxon>Bacillus</taxon>
        <taxon>Bacillus cereus group</taxon>
    </lineage>
</organism>
<comment type="caution">
    <text evidence="1">The sequence shown here is derived from an EMBL/GenBank/DDBJ whole genome shotgun (WGS) entry which is preliminary data.</text>
</comment>
<evidence type="ECO:0000313" key="2">
    <source>
        <dbReference type="Proteomes" id="UP000222054"/>
    </source>
</evidence>
<evidence type="ECO:0000313" key="1">
    <source>
        <dbReference type="EMBL" id="PGM87974.1"/>
    </source>
</evidence>
<dbReference type="Proteomes" id="UP000222054">
    <property type="component" value="Unassembled WGS sequence"/>
</dbReference>
<sequence>MNFTICRMQKCKIRDVKGIQIHNQREKESHTIGKYVRLISPLSFNRQSIHSYFDVISYLENEKYTIKSIDAALRNGDLFSCMEEGGNNTKNKKLNQPQKNPTHQISRKQLGRWMWKMRNMLGLEIVYYINCNLLFQKTIKDYYIIT</sequence>
<gene>
    <name evidence="1" type="ORF">CN958_27805</name>
</gene>
<reference evidence="1 2" key="1">
    <citation type="submission" date="2017-09" db="EMBL/GenBank/DDBJ databases">
        <title>Large-scale bioinformatics analysis of Bacillus genomes uncovers conserved roles of natural products in bacterial physiology.</title>
        <authorList>
            <consortium name="Agbiome Team Llc"/>
            <person name="Bleich R.M."/>
            <person name="Grubbs K.J."/>
            <person name="Santa Maria K.C."/>
            <person name="Allen S.E."/>
            <person name="Farag S."/>
            <person name="Shank E.A."/>
            <person name="Bowers A."/>
        </authorList>
    </citation>
    <scope>NUCLEOTIDE SEQUENCE [LARGE SCALE GENOMIC DNA]</scope>
    <source>
        <strain evidence="1 2">AFS053130</strain>
    </source>
</reference>
<name>A0A2B9DJI1_BACCE</name>
<proteinExistence type="predicted"/>
<accession>A0A2B9DJI1</accession>
<protein>
    <submittedName>
        <fullName evidence="1">Uncharacterized protein</fullName>
    </submittedName>
</protein>
<dbReference type="AlphaFoldDB" id="A0A2B9DJI1"/>
<dbReference type="EMBL" id="NUHO01000221">
    <property type="protein sequence ID" value="PGM87974.1"/>
    <property type="molecule type" value="Genomic_DNA"/>
</dbReference>